<evidence type="ECO:0000313" key="2">
    <source>
        <dbReference type="EMBL" id="MBP2388293.1"/>
    </source>
</evidence>
<feature type="domain" description="GP-PDE" evidence="1">
    <location>
        <begin position="24"/>
        <end position="258"/>
    </location>
</feature>
<name>A0ABS4XIQ9_9MICC</name>
<dbReference type="EMBL" id="JAGIOF010000001">
    <property type="protein sequence ID" value="MBP2388293.1"/>
    <property type="molecule type" value="Genomic_DNA"/>
</dbReference>
<dbReference type="PANTHER" id="PTHR43805:SF1">
    <property type="entry name" value="GP-PDE DOMAIN-CONTAINING PROTEIN"/>
    <property type="match status" value="1"/>
</dbReference>
<dbReference type="Gene3D" id="3.20.20.190">
    <property type="entry name" value="Phosphatidylinositol (PI) phosphodiesterase"/>
    <property type="match status" value="1"/>
</dbReference>
<dbReference type="Pfam" id="PF03009">
    <property type="entry name" value="GDPD"/>
    <property type="match status" value="1"/>
</dbReference>
<comment type="caution">
    <text evidence="2">The sequence shown here is derived from an EMBL/GenBank/DDBJ whole genome shotgun (WGS) entry which is preliminary data.</text>
</comment>
<evidence type="ECO:0000259" key="1">
    <source>
        <dbReference type="PROSITE" id="PS51704"/>
    </source>
</evidence>
<keyword evidence="3" id="KW-1185">Reference proteome</keyword>
<dbReference type="InterPro" id="IPR030395">
    <property type="entry name" value="GP_PDE_dom"/>
</dbReference>
<dbReference type="PANTHER" id="PTHR43805">
    <property type="entry name" value="GLYCEROPHOSPHORYL DIESTER PHOSPHODIESTERASE"/>
    <property type="match status" value="1"/>
</dbReference>
<protein>
    <submittedName>
        <fullName evidence="2">Glycerophosphoryl diester phosphodiesterase</fullName>
        <ecNumber evidence="2">3.1.4.46</ecNumber>
    </submittedName>
</protein>
<keyword evidence="2" id="KW-0378">Hydrolase</keyword>
<dbReference type="GO" id="GO:0008889">
    <property type="term" value="F:glycerophosphodiester phosphodiesterase activity"/>
    <property type="evidence" value="ECO:0007669"/>
    <property type="project" value="UniProtKB-EC"/>
</dbReference>
<dbReference type="EC" id="3.1.4.46" evidence="2"/>
<dbReference type="RefSeq" id="WP_210001188.1">
    <property type="nucleotide sequence ID" value="NZ_BAAAJY010000016.1"/>
</dbReference>
<dbReference type="CDD" id="cd08561">
    <property type="entry name" value="GDPD_cytoplasmic_ScUgpQ2_like"/>
    <property type="match status" value="1"/>
</dbReference>
<evidence type="ECO:0000313" key="3">
    <source>
        <dbReference type="Proteomes" id="UP001296993"/>
    </source>
</evidence>
<gene>
    <name evidence="2" type="ORF">JOF47_003804</name>
</gene>
<organism evidence="2 3">
    <name type="scientific">Paeniglutamicibacter kerguelensis</name>
    <dbReference type="NCBI Taxonomy" id="254788"/>
    <lineage>
        <taxon>Bacteria</taxon>
        <taxon>Bacillati</taxon>
        <taxon>Actinomycetota</taxon>
        <taxon>Actinomycetes</taxon>
        <taxon>Micrococcales</taxon>
        <taxon>Micrococcaceae</taxon>
        <taxon>Paeniglutamicibacter</taxon>
    </lineage>
</organism>
<proteinExistence type="predicted"/>
<reference evidence="2 3" key="1">
    <citation type="submission" date="2021-03" db="EMBL/GenBank/DDBJ databases">
        <title>Sequencing the genomes of 1000 actinobacteria strains.</title>
        <authorList>
            <person name="Klenk H.-P."/>
        </authorList>
    </citation>
    <scope>NUCLEOTIDE SEQUENCE [LARGE SCALE GENOMIC DNA]</scope>
    <source>
        <strain evidence="2 3">DSM 15797</strain>
    </source>
</reference>
<dbReference type="SUPFAM" id="SSF51695">
    <property type="entry name" value="PLC-like phosphodiesterases"/>
    <property type="match status" value="1"/>
</dbReference>
<dbReference type="InterPro" id="IPR017946">
    <property type="entry name" value="PLC-like_Pdiesterase_TIM-brl"/>
</dbReference>
<sequence length="271" mass="29507">MNAPRVGSAPYLLNTPGGVLQGQPLAFSHRGFAPEGEENTLKAFHAAYDLGFRYLETDVHTSRDGVLVVFHDETLQRLTGATGNIADRSAAEIRELRVAGEPIPTFEELLLEFPLAHFNVDVKDEPSAQQLASIIERHGAHDRVLVASFLGRRRISAQRLLSRPVATSPGVLGVAAATMLGKLVRLPRRGLGAFAALQVPESHGRFPVVTKSFVRHAHEAGIQVHVWVVNDAPDMHRLLDLGVDGVMSDRADILAAVMRERGHWPQNSPGV</sequence>
<accession>A0ABS4XIQ9</accession>
<dbReference type="PROSITE" id="PS51704">
    <property type="entry name" value="GP_PDE"/>
    <property type="match status" value="1"/>
</dbReference>
<dbReference type="Proteomes" id="UP001296993">
    <property type="component" value="Unassembled WGS sequence"/>
</dbReference>